<dbReference type="PROSITE" id="PS51257">
    <property type="entry name" value="PROKAR_LIPOPROTEIN"/>
    <property type="match status" value="1"/>
</dbReference>
<feature type="chain" id="PRO_5008843763" description="Flagellar L-ring protein" evidence="8">
    <location>
        <begin position="21"/>
        <end position="226"/>
    </location>
</feature>
<evidence type="ECO:0000256" key="7">
    <source>
        <dbReference type="HAMAP-Rule" id="MF_00415"/>
    </source>
</evidence>
<evidence type="ECO:0000256" key="3">
    <source>
        <dbReference type="ARBA" id="ARBA00022729"/>
    </source>
</evidence>
<dbReference type="AlphaFoldDB" id="A0A0K6H5Q2"/>
<evidence type="ECO:0000256" key="1">
    <source>
        <dbReference type="ARBA" id="ARBA00002591"/>
    </source>
</evidence>
<evidence type="ECO:0000256" key="4">
    <source>
        <dbReference type="ARBA" id="ARBA00023136"/>
    </source>
</evidence>
<keyword evidence="6 7" id="KW-0998">Cell outer membrane</keyword>
<organism evidence="9 10">
    <name type="scientific">Gulbenkiania indica</name>
    <dbReference type="NCBI Taxonomy" id="375574"/>
    <lineage>
        <taxon>Bacteria</taxon>
        <taxon>Pseudomonadati</taxon>
        <taxon>Pseudomonadota</taxon>
        <taxon>Betaproteobacteria</taxon>
        <taxon>Neisseriales</taxon>
        <taxon>Chromobacteriaceae</taxon>
        <taxon>Gulbenkiania</taxon>
    </lineage>
</organism>
<proteinExistence type="inferred from homology"/>
<comment type="subcellular location">
    <subcellularLocation>
        <location evidence="7">Cell outer membrane</location>
        <topology evidence="7">Lipid-anchor</topology>
    </subcellularLocation>
    <subcellularLocation>
        <location evidence="7">Bacterial flagellum basal body</location>
    </subcellularLocation>
</comment>
<protein>
    <recommendedName>
        <fullName evidence="7">Flagellar L-ring protein</fullName>
    </recommendedName>
    <alternativeName>
        <fullName evidence="7">Basal body L-ring protein</fullName>
    </alternativeName>
</protein>
<dbReference type="Proteomes" id="UP000243535">
    <property type="component" value="Unassembled WGS sequence"/>
</dbReference>
<keyword evidence="9" id="KW-0282">Flagellum</keyword>
<dbReference type="HAMAP" id="MF_00415">
    <property type="entry name" value="FlgH"/>
    <property type="match status" value="1"/>
</dbReference>
<dbReference type="GO" id="GO:0003774">
    <property type="term" value="F:cytoskeletal motor activity"/>
    <property type="evidence" value="ECO:0007669"/>
    <property type="project" value="InterPro"/>
</dbReference>
<comment type="similarity">
    <text evidence="2 7">Belongs to the FlgH family.</text>
</comment>
<evidence type="ECO:0000256" key="2">
    <source>
        <dbReference type="ARBA" id="ARBA00006929"/>
    </source>
</evidence>
<dbReference type="PANTHER" id="PTHR34933">
    <property type="entry name" value="FLAGELLAR L-RING PROTEIN"/>
    <property type="match status" value="1"/>
</dbReference>
<dbReference type="PANTHER" id="PTHR34933:SF1">
    <property type="entry name" value="FLAGELLAR L-RING PROTEIN"/>
    <property type="match status" value="1"/>
</dbReference>
<reference evidence="10" key="1">
    <citation type="submission" date="2015-08" db="EMBL/GenBank/DDBJ databases">
        <authorList>
            <person name="Varghese N."/>
        </authorList>
    </citation>
    <scope>NUCLEOTIDE SEQUENCE [LARGE SCALE GENOMIC DNA]</scope>
    <source>
        <strain evidence="10">DSM 17901</strain>
    </source>
</reference>
<dbReference type="InterPro" id="IPR000527">
    <property type="entry name" value="Flag_Lring"/>
</dbReference>
<keyword evidence="9" id="KW-0966">Cell projection</keyword>
<keyword evidence="7" id="KW-0449">Lipoprotein</keyword>
<accession>A0A0K6H5Q2</accession>
<gene>
    <name evidence="7" type="primary">flgH</name>
    <name evidence="9" type="ORF">Ga0061063_2590</name>
</gene>
<keyword evidence="3 7" id="KW-0732">Signal</keyword>
<dbReference type="Pfam" id="PF02107">
    <property type="entry name" value="FlgH"/>
    <property type="match status" value="1"/>
</dbReference>
<dbReference type="GO" id="GO:0009279">
    <property type="term" value="C:cell outer membrane"/>
    <property type="evidence" value="ECO:0007669"/>
    <property type="project" value="UniProtKB-SubCell"/>
</dbReference>
<keyword evidence="10" id="KW-1185">Reference proteome</keyword>
<feature type="signal peptide" evidence="8">
    <location>
        <begin position="1"/>
        <end position="20"/>
    </location>
</feature>
<dbReference type="PRINTS" id="PR01008">
    <property type="entry name" value="FLGLRINGFLGH"/>
</dbReference>
<sequence>MIKVLLGSLACLLLAACTVSQPPLVHQPMTARPQPAASSLPANGSIFQAGSYRPLFEDRRPAQVGDLLTVQVEERTNTSTSQNAKGERTTNLSSSVNANLNLPFFSNFVEGKLAGATFGAQGKNTVEGSGSSSGATTFNSSITVTVIEVLGNGNLLVSGEKQLRMNSDTEIIRLSGVVNPVDIRPGNVVSSTKLADARIEQQSEGNKRRFVEPGWLSKFFLSVLPF</sequence>
<dbReference type="GO" id="GO:0071973">
    <property type="term" value="P:bacterial-type flagellum-dependent cell motility"/>
    <property type="evidence" value="ECO:0007669"/>
    <property type="project" value="InterPro"/>
</dbReference>
<evidence type="ECO:0000313" key="10">
    <source>
        <dbReference type="Proteomes" id="UP000243535"/>
    </source>
</evidence>
<keyword evidence="9" id="KW-0969">Cilium</keyword>
<dbReference type="GO" id="GO:0009427">
    <property type="term" value="C:bacterial-type flagellum basal body, distal rod, L ring"/>
    <property type="evidence" value="ECO:0007669"/>
    <property type="project" value="InterPro"/>
</dbReference>
<evidence type="ECO:0000256" key="8">
    <source>
        <dbReference type="SAM" id="SignalP"/>
    </source>
</evidence>
<evidence type="ECO:0000256" key="5">
    <source>
        <dbReference type="ARBA" id="ARBA00023143"/>
    </source>
</evidence>
<name>A0A0K6H5Q2_9NEIS</name>
<keyword evidence="5 7" id="KW-0975">Bacterial flagellum</keyword>
<evidence type="ECO:0000313" key="9">
    <source>
        <dbReference type="EMBL" id="CUA86148.1"/>
    </source>
</evidence>
<dbReference type="STRING" id="375574.GCA_001418035_02366"/>
<keyword evidence="4 7" id="KW-0472">Membrane</keyword>
<dbReference type="RefSeq" id="WP_235445439.1">
    <property type="nucleotide sequence ID" value="NZ_CYHA01000007.1"/>
</dbReference>
<comment type="subunit">
    <text evidence="7">The basal body constitutes a major portion of the flagellar organelle and consists of four rings (L,P,S, and M) mounted on a central rod.</text>
</comment>
<dbReference type="EMBL" id="CYHA01000007">
    <property type="protein sequence ID" value="CUA86148.1"/>
    <property type="molecule type" value="Genomic_DNA"/>
</dbReference>
<comment type="function">
    <text evidence="1 7">Assembles around the rod to form the L-ring and probably protects the motor/basal body from shearing forces during rotation.</text>
</comment>
<evidence type="ECO:0000256" key="6">
    <source>
        <dbReference type="ARBA" id="ARBA00023237"/>
    </source>
</evidence>